<dbReference type="GO" id="GO:0072659">
    <property type="term" value="P:protein localization to plasma membrane"/>
    <property type="evidence" value="ECO:0007669"/>
    <property type="project" value="TreeGrafter"/>
</dbReference>
<dbReference type="InterPro" id="IPR043443">
    <property type="entry name" value="FYB1/2-like"/>
</dbReference>
<sequence>SSFKIAAGGPRGIFHEKEEGDNNSAGPKRKTLPPLYKLGPAPQKPGRHPNLDLERFQKGPNKGAFKQVLSHAVPSPPVPPPSHSVTQTPPLPPALHPTAQQPPLPTLPPRNIKTSPDTTSLDNDDNYDDVELGSEDHGNADGSQEDDGETYEDIDEMKNIAKEKEKKRGKEEKEKRDQEKKQKEKNKKEQEIMKKFKVWPLNSRQHKECIHFYLAV</sequence>
<organism evidence="2 3">
    <name type="scientific">Sphenodon punctatus</name>
    <name type="common">Tuatara</name>
    <name type="synonym">Hatteria punctata</name>
    <dbReference type="NCBI Taxonomy" id="8508"/>
    <lineage>
        <taxon>Eukaryota</taxon>
        <taxon>Metazoa</taxon>
        <taxon>Chordata</taxon>
        <taxon>Craniata</taxon>
        <taxon>Vertebrata</taxon>
        <taxon>Euteleostomi</taxon>
        <taxon>Lepidosauria</taxon>
        <taxon>Sphenodontia</taxon>
        <taxon>Sphenodontidae</taxon>
        <taxon>Sphenodon</taxon>
    </lineage>
</organism>
<protein>
    <submittedName>
        <fullName evidence="2">Uncharacterized protein</fullName>
    </submittedName>
</protein>
<feature type="compositionally biased region" description="Acidic residues" evidence="1">
    <location>
        <begin position="122"/>
        <end position="133"/>
    </location>
</feature>
<dbReference type="PANTHER" id="PTHR16830:SF13">
    <property type="entry name" value="FYN-BINDING PROTEIN 1"/>
    <property type="match status" value="1"/>
</dbReference>
<evidence type="ECO:0000313" key="3">
    <source>
        <dbReference type="Proteomes" id="UP000694392"/>
    </source>
</evidence>
<dbReference type="Ensembl" id="ENSSPUT00000009901.1">
    <property type="protein sequence ID" value="ENSSPUP00000009279.1"/>
    <property type="gene ID" value="ENSSPUG00000007217.1"/>
</dbReference>
<proteinExistence type="predicted"/>
<name>A0A8D0L5L3_SPHPU</name>
<dbReference type="AlphaFoldDB" id="A0A8D0L5L3"/>
<feature type="region of interest" description="Disordered" evidence="1">
    <location>
        <begin position="1"/>
        <end position="191"/>
    </location>
</feature>
<evidence type="ECO:0000313" key="2">
    <source>
        <dbReference type="Ensembl" id="ENSSPUP00000009279.1"/>
    </source>
</evidence>
<feature type="compositionally biased region" description="Polar residues" evidence="1">
    <location>
        <begin position="112"/>
        <end position="121"/>
    </location>
</feature>
<feature type="compositionally biased region" description="Basic and acidic residues" evidence="1">
    <location>
        <begin position="156"/>
        <end position="191"/>
    </location>
</feature>
<dbReference type="GO" id="GO:0050852">
    <property type="term" value="P:T cell receptor signaling pathway"/>
    <property type="evidence" value="ECO:0007669"/>
    <property type="project" value="TreeGrafter"/>
</dbReference>
<feature type="compositionally biased region" description="Pro residues" evidence="1">
    <location>
        <begin position="89"/>
        <end position="108"/>
    </location>
</feature>
<dbReference type="GeneTree" id="ENSGT00940000172494"/>
<dbReference type="GO" id="GO:0005886">
    <property type="term" value="C:plasma membrane"/>
    <property type="evidence" value="ECO:0007669"/>
    <property type="project" value="InterPro"/>
</dbReference>
<evidence type="ECO:0000256" key="1">
    <source>
        <dbReference type="SAM" id="MobiDB-lite"/>
    </source>
</evidence>
<reference evidence="2" key="2">
    <citation type="submission" date="2025-09" db="UniProtKB">
        <authorList>
            <consortium name="Ensembl"/>
        </authorList>
    </citation>
    <scope>IDENTIFICATION</scope>
</reference>
<keyword evidence="3" id="KW-1185">Reference proteome</keyword>
<accession>A0A8D0L5L3</accession>
<dbReference type="Proteomes" id="UP000694392">
    <property type="component" value="Unplaced"/>
</dbReference>
<reference evidence="2" key="1">
    <citation type="submission" date="2025-08" db="UniProtKB">
        <authorList>
            <consortium name="Ensembl"/>
        </authorList>
    </citation>
    <scope>IDENTIFICATION</scope>
</reference>
<dbReference type="GO" id="GO:0007229">
    <property type="term" value="P:integrin-mediated signaling pathway"/>
    <property type="evidence" value="ECO:0007669"/>
    <property type="project" value="InterPro"/>
</dbReference>
<dbReference type="PANTHER" id="PTHR16830">
    <property type="entry name" value="SH2 CONTAINING ADAPTOR PRAM-1 RELATED"/>
    <property type="match status" value="1"/>
</dbReference>
<feature type="compositionally biased region" description="Acidic residues" evidence="1">
    <location>
        <begin position="143"/>
        <end position="155"/>
    </location>
</feature>